<evidence type="ECO:0000313" key="2">
    <source>
        <dbReference type="EMBL" id="ARX80695.1"/>
    </source>
</evidence>
<dbReference type="Pfam" id="PF03995">
    <property type="entry name" value="Inhibitor_I36"/>
    <property type="match status" value="1"/>
</dbReference>
<sequence>MIKRNIAAVLTAGMLATGGMLLTTAPAQAAACRSGSLCAYVVEQPSSASAYDSRTWTGSPGAVSGSNKNLLQYTKFDEARSLYNNKAGYSALVYAQRNHQGSPFELSDGSGWKSIRSSALWHNVASNKWVR</sequence>
<gene>
    <name evidence="2" type="ORF">SMD44_00093</name>
</gene>
<keyword evidence="3" id="KW-1185">Reference proteome</keyword>
<evidence type="ECO:0000313" key="3">
    <source>
        <dbReference type="Proteomes" id="UP000195880"/>
    </source>
</evidence>
<dbReference type="AlphaFoldDB" id="A0A1Z1W2P9"/>
<dbReference type="EMBL" id="CP021748">
    <property type="protein sequence ID" value="ARX80695.1"/>
    <property type="molecule type" value="Genomic_DNA"/>
</dbReference>
<organism evidence="2 3">
    <name type="scientific">Streptomyces alboflavus</name>
    <dbReference type="NCBI Taxonomy" id="67267"/>
    <lineage>
        <taxon>Bacteria</taxon>
        <taxon>Bacillati</taxon>
        <taxon>Actinomycetota</taxon>
        <taxon>Actinomycetes</taxon>
        <taxon>Kitasatosporales</taxon>
        <taxon>Streptomycetaceae</taxon>
        <taxon>Streptomyces</taxon>
    </lineage>
</organism>
<name>A0A1Z1W2P9_9ACTN</name>
<feature type="chain" id="PRO_5012418832" description="Peptidase inhibitor family I36" evidence="1">
    <location>
        <begin position="30"/>
        <end position="131"/>
    </location>
</feature>
<dbReference type="KEGG" id="salf:SMD44_00093"/>
<protein>
    <recommendedName>
        <fullName evidence="4">Peptidase inhibitor family I36</fullName>
    </recommendedName>
</protein>
<accession>A0A1Z1W2P9</accession>
<dbReference type="Proteomes" id="UP000195880">
    <property type="component" value="Chromosome"/>
</dbReference>
<dbReference type="RefSeq" id="WP_087882417.1">
    <property type="nucleotide sequence ID" value="NZ_CP021748.1"/>
</dbReference>
<proteinExistence type="predicted"/>
<evidence type="ECO:0000256" key="1">
    <source>
        <dbReference type="SAM" id="SignalP"/>
    </source>
</evidence>
<reference evidence="2 3" key="1">
    <citation type="submission" date="2017-05" db="EMBL/GenBank/DDBJ databases">
        <title>Streptomyces alboflavus Genome sequencing and assembly.</title>
        <authorList>
            <person name="Wang Y."/>
            <person name="Du B."/>
            <person name="Ding Y."/>
            <person name="Liu H."/>
            <person name="Hou Q."/>
            <person name="Liu K."/>
            <person name="Wang C."/>
            <person name="Yao L."/>
        </authorList>
    </citation>
    <scope>NUCLEOTIDE SEQUENCE [LARGE SCALE GENOMIC DNA]</scope>
    <source>
        <strain evidence="2 3">MDJK44</strain>
    </source>
</reference>
<keyword evidence="1" id="KW-0732">Signal</keyword>
<feature type="signal peptide" evidence="1">
    <location>
        <begin position="1"/>
        <end position="29"/>
    </location>
</feature>
<evidence type="ECO:0008006" key="4">
    <source>
        <dbReference type="Google" id="ProtNLM"/>
    </source>
</evidence>